<sequence length="100" mass="11724">MEQQFLTLKEALLIFKNKDAKGMYLPFDIEYRTFNEQTKKGGKLKAYKAVKYLPEAIETNSSKSPMHYENRTRNIELSTGEIRKVKIDFIISVNNIKVIY</sequence>
<evidence type="ECO:0000313" key="2">
    <source>
        <dbReference type="Proteomes" id="UP000830454"/>
    </source>
</evidence>
<accession>A0ABY4HJ93</accession>
<dbReference type="RefSeq" id="WP_246915143.1">
    <property type="nucleotide sequence ID" value="NZ_CP090145.1"/>
</dbReference>
<proteinExistence type="predicted"/>
<organism evidence="1 2">
    <name type="scientific">Flavobacterium sediminilitoris</name>
    <dbReference type="NCBI Taxonomy" id="2024526"/>
    <lineage>
        <taxon>Bacteria</taxon>
        <taxon>Pseudomonadati</taxon>
        <taxon>Bacteroidota</taxon>
        <taxon>Flavobacteriia</taxon>
        <taxon>Flavobacteriales</taxon>
        <taxon>Flavobacteriaceae</taxon>
        <taxon>Flavobacterium</taxon>
    </lineage>
</organism>
<keyword evidence="2" id="KW-1185">Reference proteome</keyword>
<protein>
    <submittedName>
        <fullName evidence="1">Uncharacterized protein</fullName>
    </submittedName>
</protein>
<reference evidence="1" key="1">
    <citation type="submission" date="2021-12" db="EMBL/GenBank/DDBJ databases">
        <authorList>
            <person name="Cha I.-T."/>
            <person name="Lee K.-E."/>
            <person name="Park S.-J."/>
        </authorList>
    </citation>
    <scope>NUCLEOTIDE SEQUENCE</scope>
    <source>
        <strain evidence="1">YSM-43</strain>
    </source>
</reference>
<evidence type="ECO:0000313" key="1">
    <source>
        <dbReference type="EMBL" id="UOX32417.1"/>
    </source>
</evidence>
<reference evidence="1" key="2">
    <citation type="submission" date="2022-04" db="EMBL/GenBank/DDBJ databases">
        <title>Complete Genome Sequence of Flavobacterium sediminilitoris YSM-43, Isolated from a Tidal Sediment.</title>
        <authorList>
            <person name="Lee P.A."/>
        </authorList>
    </citation>
    <scope>NUCLEOTIDE SEQUENCE</scope>
    <source>
        <strain evidence="1">YSM-43</strain>
    </source>
</reference>
<dbReference type="Proteomes" id="UP000830454">
    <property type="component" value="Chromosome"/>
</dbReference>
<dbReference type="EMBL" id="CP090145">
    <property type="protein sequence ID" value="UOX32417.1"/>
    <property type="molecule type" value="Genomic_DNA"/>
</dbReference>
<name>A0ABY4HJ93_9FLAO</name>
<gene>
    <name evidence="1" type="ORF">LXD69_10170</name>
</gene>